<proteinExistence type="predicted"/>
<sequence length="313" mass="36004">MPIPSRVTDASQKFISIAIAEPHAMHSMLAVAACHWRYHLKSYRRRCPSQMFHSMKACAGLRHYLETPQRAKIDVDTAMTTSMFLGSLAFADATEDSEVPLENRPVPFHWLRNQLNFGSLLGYFQSTAKMESICLGIFGEITQETLQLNGNSPGTDGVPREWVILFDVEETSMSKQDRYSSVLCRLCHLLSLNPDNGLALLQYMQFLEGLSSPFVLLLNTLDIRALMLLSYWLALLCAKDCWWSRVRSRIDCWEICKYLEKNGDESLWRYMDFPAVACDYPYTSSSSAGRHLVDRLRQERSQYMDHYDPIRED</sequence>
<dbReference type="RefSeq" id="XP_064701462.1">
    <property type="nucleotide sequence ID" value="XM_064852487.1"/>
</dbReference>
<dbReference type="PANTHER" id="PTHR47784:SF9">
    <property type="entry name" value="ZN(II)2CYS6 TRANSCRIPTION FACTOR (EUROFUNG)"/>
    <property type="match status" value="1"/>
</dbReference>
<dbReference type="AlphaFoldDB" id="A0AAV9MYY0"/>
<comment type="caution">
    <text evidence="1">The sequence shown here is derived from an EMBL/GenBank/DDBJ whole genome shotgun (WGS) entry which is preliminary data.</text>
</comment>
<accession>A0AAV9MYY0</accession>
<dbReference type="PROSITE" id="PS51257">
    <property type="entry name" value="PROKAR_LIPOPROTEIN"/>
    <property type="match status" value="1"/>
</dbReference>
<dbReference type="PANTHER" id="PTHR47784">
    <property type="entry name" value="STEROL UPTAKE CONTROL PROTEIN 2"/>
    <property type="match status" value="1"/>
</dbReference>
<organism evidence="1 2">
    <name type="scientific">Exophiala bonariae</name>
    <dbReference type="NCBI Taxonomy" id="1690606"/>
    <lineage>
        <taxon>Eukaryota</taxon>
        <taxon>Fungi</taxon>
        <taxon>Dikarya</taxon>
        <taxon>Ascomycota</taxon>
        <taxon>Pezizomycotina</taxon>
        <taxon>Eurotiomycetes</taxon>
        <taxon>Chaetothyriomycetidae</taxon>
        <taxon>Chaetothyriales</taxon>
        <taxon>Herpotrichiellaceae</taxon>
        <taxon>Exophiala</taxon>
    </lineage>
</organism>
<dbReference type="InterPro" id="IPR053157">
    <property type="entry name" value="Sterol_Uptake_Regulator"/>
</dbReference>
<dbReference type="GO" id="GO:0001228">
    <property type="term" value="F:DNA-binding transcription activator activity, RNA polymerase II-specific"/>
    <property type="evidence" value="ECO:0007669"/>
    <property type="project" value="TreeGrafter"/>
</dbReference>
<evidence type="ECO:0000313" key="2">
    <source>
        <dbReference type="Proteomes" id="UP001358417"/>
    </source>
</evidence>
<dbReference type="Proteomes" id="UP001358417">
    <property type="component" value="Unassembled WGS sequence"/>
</dbReference>
<protein>
    <submittedName>
        <fullName evidence="1">Uncharacterized protein</fullName>
    </submittedName>
</protein>
<keyword evidence="2" id="KW-1185">Reference proteome</keyword>
<dbReference type="EMBL" id="JAVRRD010000034">
    <property type="protein sequence ID" value="KAK5045851.1"/>
    <property type="molecule type" value="Genomic_DNA"/>
</dbReference>
<reference evidence="1 2" key="1">
    <citation type="submission" date="2023-08" db="EMBL/GenBank/DDBJ databases">
        <title>Black Yeasts Isolated from many extreme environments.</title>
        <authorList>
            <person name="Coleine C."/>
            <person name="Stajich J.E."/>
            <person name="Selbmann L."/>
        </authorList>
    </citation>
    <scope>NUCLEOTIDE SEQUENCE [LARGE SCALE GENOMIC DNA]</scope>
    <source>
        <strain evidence="1 2">CCFEE 5792</strain>
    </source>
</reference>
<gene>
    <name evidence="1" type="ORF">LTR84_008944</name>
</gene>
<name>A0AAV9MYY0_9EURO</name>
<evidence type="ECO:0000313" key="1">
    <source>
        <dbReference type="EMBL" id="KAK5045851.1"/>
    </source>
</evidence>
<dbReference type="GeneID" id="89977106"/>